<dbReference type="AlphaFoldDB" id="A0A075HFF6"/>
<keyword evidence="2" id="KW-0812">Transmembrane</keyword>
<dbReference type="GO" id="GO:0005886">
    <property type="term" value="C:plasma membrane"/>
    <property type="evidence" value="ECO:0007669"/>
    <property type="project" value="TreeGrafter"/>
</dbReference>
<feature type="transmembrane region" description="Helical" evidence="2">
    <location>
        <begin position="71"/>
        <end position="95"/>
    </location>
</feature>
<evidence type="ECO:0000313" key="3">
    <source>
        <dbReference type="EMBL" id="AIF14699.1"/>
    </source>
</evidence>
<name>A0A075HFF6_9EURY</name>
<keyword evidence="2" id="KW-0472">Membrane</keyword>
<feature type="region of interest" description="Disordered" evidence="1">
    <location>
        <begin position="1"/>
        <end position="26"/>
    </location>
</feature>
<proteinExistence type="predicted"/>
<accession>A0A075HFF6</accession>
<organism evidence="3">
    <name type="scientific">uncultured marine group II/III euryarchaeote KM3_67_G08</name>
    <dbReference type="NCBI Taxonomy" id="1456485"/>
    <lineage>
        <taxon>Archaea</taxon>
        <taxon>Methanobacteriati</taxon>
        <taxon>Methanobacteriota</taxon>
        <taxon>environmental samples</taxon>
    </lineage>
</organism>
<dbReference type="Pfam" id="PF05656">
    <property type="entry name" value="DUF805"/>
    <property type="match status" value="1"/>
</dbReference>
<evidence type="ECO:0000256" key="1">
    <source>
        <dbReference type="SAM" id="MobiDB-lite"/>
    </source>
</evidence>
<dbReference type="PANTHER" id="PTHR34980">
    <property type="entry name" value="INNER MEMBRANE PROTEIN-RELATED-RELATED"/>
    <property type="match status" value="1"/>
</dbReference>
<feature type="transmembrane region" description="Helical" evidence="2">
    <location>
        <begin position="101"/>
        <end position="122"/>
    </location>
</feature>
<protein>
    <submittedName>
        <fullName evidence="3">Putative membrane protein</fullName>
    </submittedName>
</protein>
<evidence type="ECO:0000256" key="2">
    <source>
        <dbReference type="SAM" id="Phobius"/>
    </source>
</evidence>
<reference evidence="3" key="1">
    <citation type="journal article" date="2014" name="Genome Biol. Evol.">
        <title>Pangenome evidence for extensive interdomain horizontal transfer affecting lineage core and shell genes in uncultured planktonic thaumarchaeota and euryarchaeota.</title>
        <authorList>
            <person name="Deschamps P."/>
            <person name="Zivanovic Y."/>
            <person name="Moreira D."/>
            <person name="Rodriguez-Valera F."/>
            <person name="Lopez-Garcia P."/>
        </authorList>
    </citation>
    <scope>NUCLEOTIDE SEQUENCE</scope>
</reference>
<sequence>MDADAERTEEYRKWKEGDTKSEERETYTEQTIPYNANGGRPAHIMSFTNAVTNVLINNYVGFKGRASRSEYWWFLLFAFLISIIAIIIDIVLFGPELVEKYGYGGVSIVATLAMTLPSIALTVRRIHDFGQSGWLFLVTIIPLLGYIALFIFGILEGQDHPNQYGAVPTNTLEQDGNIHTNY</sequence>
<dbReference type="InterPro" id="IPR008523">
    <property type="entry name" value="DUF805"/>
</dbReference>
<keyword evidence="2" id="KW-1133">Transmembrane helix</keyword>
<dbReference type="PANTHER" id="PTHR34980:SF2">
    <property type="entry name" value="INNER MEMBRANE PROTEIN YHAH-RELATED"/>
    <property type="match status" value="1"/>
</dbReference>
<feature type="transmembrane region" description="Helical" evidence="2">
    <location>
        <begin position="134"/>
        <end position="155"/>
    </location>
</feature>
<dbReference type="EMBL" id="KF901008">
    <property type="protein sequence ID" value="AIF14699.1"/>
    <property type="molecule type" value="Genomic_DNA"/>
</dbReference>